<accession>A0ABN6ZRL8</accession>
<keyword evidence="2" id="KW-1185">Reference proteome</keyword>
<organism evidence="1 2">
    <name type="scientific">Pyrodictium abyssi</name>
    <dbReference type="NCBI Taxonomy" id="54256"/>
    <lineage>
        <taxon>Archaea</taxon>
        <taxon>Thermoproteota</taxon>
        <taxon>Thermoprotei</taxon>
        <taxon>Desulfurococcales</taxon>
        <taxon>Pyrodictiaceae</taxon>
        <taxon>Pyrodictium</taxon>
    </lineage>
</organism>
<name>A0ABN6ZRL8_9CREN</name>
<evidence type="ECO:0000313" key="1">
    <source>
        <dbReference type="EMBL" id="BES82848.1"/>
    </source>
</evidence>
<protein>
    <submittedName>
        <fullName evidence="1">Uncharacterized protein</fullName>
    </submittedName>
</protein>
<sequence>MDPILLDGAIAATRDTGAYRLWSSHPATTRIARPATAALSETAAREPGEPVYALLQALIALRALEQRLHESGSSHQFAVAATIHHAGREHMIDVPALSIGPT</sequence>
<reference evidence="1 2" key="1">
    <citation type="submission" date="2023-09" db="EMBL/GenBank/DDBJ databases">
        <title>Pyrofollis japonicus gen. nov. sp. nov., a novel member of the family Pyrodictiaceae isolated from the Iheya North hydrothermal field.</title>
        <authorList>
            <person name="Miyazaki U."/>
            <person name="Sanari M."/>
            <person name="Tame A."/>
            <person name="Kitajima M."/>
            <person name="Okamoto A."/>
            <person name="Sawayama S."/>
            <person name="Miyazaki J."/>
            <person name="Takai K."/>
            <person name="Nakagawa S."/>
        </authorList>
    </citation>
    <scope>NUCLEOTIDE SEQUENCE [LARGE SCALE GENOMIC DNA]</scope>
    <source>
        <strain evidence="1 2">AV2</strain>
    </source>
</reference>
<dbReference type="Proteomes" id="UP001341135">
    <property type="component" value="Chromosome"/>
</dbReference>
<evidence type="ECO:0000313" key="2">
    <source>
        <dbReference type="Proteomes" id="UP001341135"/>
    </source>
</evidence>
<proteinExistence type="predicted"/>
<gene>
    <name evidence="1" type="ORF">PABY_24150</name>
</gene>
<dbReference type="EMBL" id="AP028907">
    <property type="protein sequence ID" value="BES82848.1"/>
    <property type="molecule type" value="Genomic_DNA"/>
</dbReference>